<name>A0A9N9GPZ6_9GLOM</name>
<sequence length="136" mass="15788">MVMMTRTWRRKQLTTRRSWVLKSGTNVGDELAKYVKTIPEAHKCLKNEGRPIVLRAHIGQKCDFRGTLKNSINNLEAIIGLRSGDLPVAHRKKIHEDRVDLSVAMRDVLYNFFKPIPMHLEMSFIVHMFLEFKRGG</sequence>
<dbReference type="AlphaFoldDB" id="A0A9N9GPZ6"/>
<organism evidence="1 2">
    <name type="scientific">Acaulospora morrowiae</name>
    <dbReference type="NCBI Taxonomy" id="94023"/>
    <lineage>
        <taxon>Eukaryota</taxon>
        <taxon>Fungi</taxon>
        <taxon>Fungi incertae sedis</taxon>
        <taxon>Mucoromycota</taxon>
        <taxon>Glomeromycotina</taxon>
        <taxon>Glomeromycetes</taxon>
        <taxon>Diversisporales</taxon>
        <taxon>Acaulosporaceae</taxon>
        <taxon>Acaulospora</taxon>
    </lineage>
</organism>
<comment type="caution">
    <text evidence="1">The sequence shown here is derived from an EMBL/GenBank/DDBJ whole genome shotgun (WGS) entry which is preliminary data.</text>
</comment>
<evidence type="ECO:0000313" key="2">
    <source>
        <dbReference type="Proteomes" id="UP000789342"/>
    </source>
</evidence>
<dbReference type="EMBL" id="CAJVPV010008086">
    <property type="protein sequence ID" value="CAG8626276.1"/>
    <property type="molecule type" value="Genomic_DNA"/>
</dbReference>
<keyword evidence="2" id="KW-1185">Reference proteome</keyword>
<reference evidence="1" key="1">
    <citation type="submission" date="2021-06" db="EMBL/GenBank/DDBJ databases">
        <authorList>
            <person name="Kallberg Y."/>
            <person name="Tangrot J."/>
            <person name="Rosling A."/>
        </authorList>
    </citation>
    <scope>NUCLEOTIDE SEQUENCE</scope>
    <source>
        <strain evidence="1">CL551</strain>
    </source>
</reference>
<dbReference type="Proteomes" id="UP000789342">
    <property type="component" value="Unassembled WGS sequence"/>
</dbReference>
<protein>
    <submittedName>
        <fullName evidence="1">1512_t:CDS:1</fullName>
    </submittedName>
</protein>
<proteinExistence type="predicted"/>
<accession>A0A9N9GPZ6</accession>
<evidence type="ECO:0000313" key="1">
    <source>
        <dbReference type="EMBL" id="CAG8626276.1"/>
    </source>
</evidence>
<dbReference type="OrthoDB" id="2423521at2759"/>
<gene>
    <name evidence="1" type="ORF">AMORRO_LOCUS8885</name>
</gene>